<organism evidence="8 9">
    <name type="scientific">Shewanella septentrionalis</name>
    <dbReference type="NCBI Taxonomy" id="2952223"/>
    <lineage>
        <taxon>Bacteria</taxon>
        <taxon>Pseudomonadati</taxon>
        <taxon>Pseudomonadota</taxon>
        <taxon>Gammaproteobacteria</taxon>
        <taxon>Alteromonadales</taxon>
        <taxon>Shewanellaceae</taxon>
        <taxon>Shewanella</taxon>
    </lineage>
</organism>
<evidence type="ECO:0000313" key="9">
    <source>
        <dbReference type="Proteomes" id="UP001155604"/>
    </source>
</evidence>
<feature type="active site" evidence="5">
    <location>
        <position position="18"/>
    </location>
</feature>
<evidence type="ECO:0000256" key="3">
    <source>
        <dbReference type="ARBA" id="ARBA00015991"/>
    </source>
</evidence>
<evidence type="ECO:0000256" key="5">
    <source>
        <dbReference type="PROSITE-ProRule" id="PRU00520"/>
    </source>
</evidence>
<name>A0A9X3ATZ0_9GAMM</name>
<dbReference type="RefSeq" id="WP_261272589.1">
    <property type="nucleotide sequence ID" value="NZ_JAMTCC010000014.1"/>
</dbReference>
<dbReference type="PANTHER" id="PTHR47268">
    <property type="entry name" value="ACYLPHOSPHATASE"/>
    <property type="match status" value="1"/>
</dbReference>
<comment type="similarity">
    <text evidence="1 6">Belongs to the acylphosphatase family.</text>
</comment>
<dbReference type="PROSITE" id="PS51160">
    <property type="entry name" value="ACYLPHOSPHATASE_3"/>
    <property type="match status" value="1"/>
</dbReference>
<feature type="domain" description="Acylphosphatase-like" evidence="7">
    <location>
        <begin position="3"/>
        <end position="90"/>
    </location>
</feature>
<dbReference type="SUPFAM" id="SSF54975">
    <property type="entry name" value="Acylphosphatase/BLUF domain-like"/>
    <property type="match status" value="1"/>
</dbReference>
<dbReference type="Gene3D" id="3.30.70.100">
    <property type="match status" value="1"/>
</dbReference>
<dbReference type="InterPro" id="IPR001792">
    <property type="entry name" value="Acylphosphatase-like_dom"/>
</dbReference>
<dbReference type="NCBIfam" id="NF011003">
    <property type="entry name" value="PRK14429.1"/>
    <property type="match status" value="1"/>
</dbReference>
<feature type="active site" evidence="5">
    <location>
        <position position="36"/>
    </location>
</feature>
<evidence type="ECO:0000256" key="1">
    <source>
        <dbReference type="ARBA" id="ARBA00005614"/>
    </source>
</evidence>
<dbReference type="PANTHER" id="PTHR47268:SF4">
    <property type="entry name" value="ACYLPHOSPHATASE"/>
    <property type="match status" value="1"/>
</dbReference>
<dbReference type="Pfam" id="PF00708">
    <property type="entry name" value="Acylphosphatase"/>
    <property type="match status" value="1"/>
</dbReference>
<comment type="catalytic activity">
    <reaction evidence="4 5">
        <text>an acyl phosphate + H2O = a carboxylate + phosphate + H(+)</text>
        <dbReference type="Rhea" id="RHEA:14965"/>
        <dbReference type="ChEBI" id="CHEBI:15377"/>
        <dbReference type="ChEBI" id="CHEBI:15378"/>
        <dbReference type="ChEBI" id="CHEBI:29067"/>
        <dbReference type="ChEBI" id="CHEBI:43474"/>
        <dbReference type="ChEBI" id="CHEBI:59918"/>
        <dbReference type="EC" id="3.6.1.7"/>
    </reaction>
</comment>
<accession>A0A9X3ATZ0</accession>
<evidence type="ECO:0000256" key="4">
    <source>
        <dbReference type="ARBA" id="ARBA00047645"/>
    </source>
</evidence>
<gene>
    <name evidence="8" type="ORF">NE536_09820</name>
</gene>
<dbReference type="AlphaFoldDB" id="A0A9X3ATZ0"/>
<reference evidence="8" key="1">
    <citation type="journal article" date="2023" name="Int. J. Syst. Evol. Microbiol.">
        <title>&lt;i&gt;Shewanella septentrionalis&lt;/i&gt; sp. nov. and &lt;i&gt;Shewanella holmiensis&lt;/i&gt; sp. nov., isolated from Baltic Sea water and sediments.</title>
        <authorList>
            <person name="Martin-Rodriguez A.J."/>
            <person name="Thorell K."/>
            <person name="Joffre E."/>
            <person name="Jensie-Markopoulos S."/>
            <person name="Moore E.R.B."/>
            <person name="Sjoling A."/>
        </authorList>
    </citation>
    <scope>NUCLEOTIDE SEQUENCE</scope>
    <source>
        <strain evidence="8">SP1W3</strain>
    </source>
</reference>
<keyword evidence="5 8" id="KW-0378">Hydrolase</keyword>
<sequence length="91" mass="9627">MKRVLINLTGKVQGVGCRHATLTKARALGVTGYVTNCRDGSVEVLAQGSDIAVNNLIAWCEVGVPCTEGLTVTVGEDEADDIYLDFSIVQS</sequence>
<dbReference type="GO" id="GO:0003998">
    <property type="term" value="F:acylphosphatase activity"/>
    <property type="evidence" value="ECO:0007669"/>
    <property type="project" value="UniProtKB-EC"/>
</dbReference>
<proteinExistence type="inferred from homology"/>
<evidence type="ECO:0000259" key="7">
    <source>
        <dbReference type="PROSITE" id="PS51160"/>
    </source>
</evidence>
<keyword evidence="9" id="KW-1185">Reference proteome</keyword>
<dbReference type="InterPro" id="IPR020456">
    <property type="entry name" value="Acylphosphatase"/>
</dbReference>
<dbReference type="Proteomes" id="UP001155604">
    <property type="component" value="Unassembled WGS sequence"/>
</dbReference>
<evidence type="ECO:0000256" key="2">
    <source>
        <dbReference type="ARBA" id="ARBA00012150"/>
    </source>
</evidence>
<dbReference type="EMBL" id="JAMTCC010000014">
    <property type="protein sequence ID" value="MCT7945661.1"/>
    <property type="molecule type" value="Genomic_DNA"/>
</dbReference>
<dbReference type="EC" id="3.6.1.7" evidence="2 5"/>
<comment type="caution">
    <text evidence="8">The sequence shown here is derived from an EMBL/GenBank/DDBJ whole genome shotgun (WGS) entry which is preliminary data.</text>
</comment>
<protein>
    <recommendedName>
        <fullName evidence="3 5">acylphosphatase</fullName>
        <ecNumber evidence="2 5">3.6.1.7</ecNumber>
    </recommendedName>
</protein>
<evidence type="ECO:0000256" key="6">
    <source>
        <dbReference type="RuleBase" id="RU004168"/>
    </source>
</evidence>
<evidence type="ECO:0000313" key="8">
    <source>
        <dbReference type="EMBL" id="MCT7945661.1"/>
    </source>
</evidence>
<dbReference type="InterPro" id="IPR036046">
    <property type="entry name" value="Acylphosphatase-like_dom_sf"/>
</dbReference>